<comment type="caution">
    <text evidence="3">The sequence shown here is derived from an EMBL/GenBank/DDBJ whole genome shotgun (WGS) entry which is preliminary data.</text>
</comment>
<evidence type="ECO:0000256" key="2">
    <source>
        <dbReference type="SAM" id="MobiDB-lite"/>
    </source>
</evidence>
<protein>
    <submittedName>
        <fullName evidence="3">Uncharacterized protein</fullName>
    </submittedName>
</protein>
<evidence type="ECO:0000313" key="3">
    <source>
        <dbReference type="EMBL" id="KAJ1115571.1"/>
    </source>
</evidence>
<name>A0AAV7NJ81_PLEWA</name>
<gene>
    <name evidence="3" type="ORF">NDU88_003793</name>
</gene>
<reference evidence="3" key="1">
    <citation type="journal article" date="2022" name="bioRxiv">
        <title>Sequencing and chromosome-scale assembly of the giantPleurodeles waltlgenome.</title>
        <authorList>
            <person name="Brown T."/>
            <person name="Elewa A."/>
            <person name="Iarovenko S."/>
            <person name="Subramanian E."/>
            <person name="Araus A.J."/>
            <person name="Petzold A."/>
            <person name="Susuki M."/>
            <person name="Suzuki K.-i.T."/>
            <person name="Hayashi T."/>
            <person name="Toyoda A."/>
            <person name="Oliveira C."/>
            <person name="Osipova E."/>
            <person name="Leigh N.D."/>
            <person name="Simon A."/>
            <person name="Yun M.H."/>
        </authorList>
    </citation>
    <scope>NUCLEOTIDE SEQUENCE</scope>
    <source>
        <strain evidence="3">20211129_DDA</strain>
        <tissue evidence="3">Liver</tissue>
    </source>
</reference>
<dbReference type="EMBL" id="JANPWB010000012">
    <property type="protein sequence ID" value="KAJ1115571.1"/>
    <property type="molecule type" value="Genomic_DNA"/>
</dbReference>
<evidence type="ECO:0000256" key="1">
    <source>
        <dbReference type="SAM" id="Coils"/>
    </source>
</evidence>
<feature type="coiled-coil region" evidence="1">
    <location>
        <begin position="108"/>
        <end position="162"/>
    </location>
</feature>
<accession>A0AAV7NJ81</accession>
<dbReference type="AlphaFoldDB" id="A0AAV7NJ81"/>
<proteinExistence type="predicted"/>
<dbReference type="Proteomes" id="UP001066276">
    <property type="component" value="Chromosome 8"/>
</dbReference>
<organism evidence="3 4">
    <name type="scientific">Pleurodeles waltl</name>
    <name type="common">Iberian ribbed newt</name>
    <dbReference type="NCBI Taxonomy" id="8319"/>
    <lineage>
        <taxon>Eukaryota</taxon>
        <taxon>Metazoa</taxon>
        <taxon>Chordata</taxon>
        <taxon>Craniata</taxon>
        <taxon>Vertebrata</taxon>
        <taxon>Euteleostomi</taxon>
        <taxon>Amphibia</taxon>
        <taxon>Batrachia</taxon>
        <taxon>Caudata</taxon>
        <taxon>Salamandroidea</taxon>
        <taxon>Salamandridae</taxon>
        <taxon>Pleurodelinae</taxon>
        <taxon>Pleurodeles</taxon>
    </lineage>
</organism>
<evidence type="ECO:0000313" key="4">
    <source>
        <dbReference type="Proteomes" id="UP001066276"/>
    </source>
</evidence>
<sequence length="263" mass="30337">MAERRAQSAKAAAELFDGSGHGMDSNRSNNICLRTITNIIRELEKACISELKKWWEMTSLTKYIESGRVPRGLRILILPTLGDINLNLLEEWSIQTSECSFKLMGTLITEEQQCMEEQIKQIEELMKELEKLSKQKEVKQLLGKMEEQIAKQEEEIKTQKAHKFNRDKLDYEPFRIYTFARKYETLRIKENMNNGGEMAANYSNTDVSSDPGSSADEAPPNKLDFRRVNATHANGHTATGQKQRTRRGKGRNIKHKDWIHYLS</sequence>
<feature type="compositionally biased region" description="Basic residues" evidence="2">
    <location>
        <begin position="243"/>
        <end position="254"/>
    </location>
</feature>
<keyword evidence="1" id="KW-0175">Coiled coil</keyword>
<feature type="region of interest" description="Disordered" evidence="2">
    <location>
        <begin position="197"/>
        <end position="256"/>
    </location>
</feature>
<keyword evidence="4" id="KW-1185">Reference proteome</keyword>
<feature type="compositionally biased region" description="Polar residues" evidence="2">
    <location>
        <begin position="201"/>
        <end position="212"/>
    </location>
</feature>